<evidence type="ECO:0000313" key="2">
    <source>
        <dbReference type="Proteomes" id="UP001054837"/>
    </source>
</evidence>
<protein>
    <submittedName>
        <fullName evidence="1">Uncharacterized protein</fullName>
    </submittedName>
</protein>
<dbReference type="EMBL" id="BPLQ01009633">
    <property type="protein sequence ID" value="GIY45524.1"/>
    <property type="molecule type" value="Genomic_DNA"/>
</dbReference>
<proteinExistence type="predicted"/>
<keyword evidence="2" id="KW-1185">Reference proteome</keyword>
<gene>
    <name evidence="1" type="ORF">CDAR_401081</name>
</gene>
<sequence>MPVEDGFQSLETLAAKVDIRRCLSMELKRWSRLVRNKVLRFEEFTPRKVTYSEDKNEVKTEFCSSLKCQILLFEFLAEESVDDRLPLLPISRNI</sequence>
<dbReference type="AlphaFoldDB" id="A0AAV4TIH7"/>
<dbReference type="Proteomes" id="UP001054837">
    <property type="component" value="Unassembled WGS sequence"/>
</dbReference>
<name>A0AAV4TIH7_9ARAC</name>
<comment type="caution">
    <text evidence="1">The sequence shown here is derived from an EMBL/GenBank/DDBJ whole genome shotgun (WGS) entry which is preliminary data.</text>
</comment>
<organism evidence="1 2">
    <name type="scientific">Caerostris darwini</name>
    <dbReference type="NCBI Taxonomy" id="1538125"/>
    <lineage>
        <taxon>Eukaryota</taxon>
        <taxon>Metazoa</taxon>
        <taxon>Ecdysozoa</taxon>
        <taxon>Arthropoda</taxon>
        <taxon>Chelicerata</taxon>
        <taxon>Arachnida</taxon>
        <taxon>Araneae</taxon>
        <taxon>Araneomorphae</taxon>
        <taxon>Entelegynae</taxon>
        <taxon>Araneoidea</taxon>
        <taxon>Araneidae</taxon>
        <taxon>Caerostris</taxon>
    </lineage>
</organism>
<evidence type="ECO:0000313" key="1">
    <source>
        <dbReference type="EMBL" id="GIY45524.1"/>
    </source>
</evidence>
<reference evidence="1 2" key="1">
    <citation type="submission" date="2021-06" db="EMBL/GenBank/DDBJ databases">
        <title>Caerostris darwini draft genome.</title>
        <authorList>
            <person name="Kono N."/>
            <person name="Arakawa K."/>
        </authorList>
    </citation>
    <scope>NUCLEOTIDE SEQUENCE [LARGE SCALE GENOMIC DNA]</scope>
</reference>
<accession>A0AAV4TIH7</accession>